<dbReference type="InterPro" id="IPR046331">
    <property type="entry name" value="GPAM1-like"/>
</dbReference>
<feature type="region of interest" description="Disordered" evidence="1">
    <location>
        <begin position="150"/>
        <end position="291"/>
    </location>
</feature>
<protein>
    <recommendedName>
        <fullName evidence="2">DUF3752 domain-containing protein</fullName>
    </recommendedName>
</protein>
<feature type="compositionally biased region" description="Basic and acidic residues" evidence="1">
    <location>
        <begin position="178"/>
        <end position="189"/>
    </location>
</feature>
<dbReference type="InterPro" id="IPR022226">
    <property type="entry name" value="DUF3752"/>
</dbReference>
<evidence type="ECO:0000313" key="3">
    <source>
        <dbReference type="EMBL" id="ELT87546.1"/>
    </source>
</evidence>
<dbReference type="STRING" id="283909.R7T461"/>
<feature type="compositionally biased region" description="Basic and acidic residues" evidence="1">
    <location>
        <begin position="36"/>
        <end position="47"/>
    </location>
</feature>
<evidence type="ECO:0000313" key="5">
    <source>
        <dbReference type="Proteomes" id="UP000014760"/>
    </source>
</evidence>
<dbReference type="EMBL" id="AMQN01015822">
    <property type="status" value="NOT_ANNOTATED_CDS"/>
    <property type="molecule type" value="Genomic_DNA"/>
</dbReference>
<dbReference type="PANTHER" id="PTHR46370:SF1">
    <property type="entry name" value="GPALPP MOTIFS-CONTAINING PROTEIN 1"/>
    <property type="match status" value="1"/>
</dbReference>
<dbReference type="FunCoup" id="R7T461">
    <property type="interactions" value="674"/>
</dbReference>
<evidence type="ECO:0000259" key="2">
    <source>
        <dbReference type="Pfam" id="PF12572"/>
    </source>
</evidence>
<dbReference type="PANTHER" id="PTHR46370">
    <property type="entry name" value="GPALPP MOTIFS-CONTAINING PROTEIN 1"/>
    <property type="match status" value="1"/>
</dbReference>
<dbReference type="OrthoDB" id="73491at2759"/>
<dbReference type="Proteomes" id="UP000014760">
    <property type="component" value="Unassembled WGS sequence"/>
</dbReference>
<organism evidence="3">
    <name type="scientific">Capitella teleta</name>
    <name type="common">Polychaete worm</name>
    <dbReference type="NCBI Taxonomy" id="283909"/>
    <lineage>
        <taxon>Eukaryota</taxon>
        <taxon>Metazoa</taxon>
        <taxon>Spiralia</taxon>
        <taxon>Lophotrochozoa</taxon>
        <taxon>Annelida</taxon>
        <taxon>Polychaeta</taxon>
        <taxon>Sedentaria</taxon>
        <taxon>Scolecida</taxon>
        <taxon>Capitellidae</taxon>
        <taxon>Capitella</taxon>
    </lineage>
</organism>
<feature type="region of interest" description="Disordered" evidence="1">
    <location>
        <begin position="1"/>
        <end position="102"/>
    </location>
</feature>
<sequence>MGDKKKRKRRHSSSSSSSSDSDSDSSNSDSSQSHGSQEKREKEDPKSRSIGPQIPEGIDLEDDPKDSFIGPVVPGALKSKLPGYKSGSDDDDCFGPMPFSGDADELEASAAADFERRAQKMKSKMLGEDKPEVTDREAWMTQLPPEVTKNFALAPRQFRKGAGAPAAGGDRSCWTDTPADKERKAKEAADGTGPKPIPSEPDAIPSLRDQRFAEQIDNSKSGRGESLLQMHRKKIEKAKKKADKKAKKKEKKEKKKRKKEKEKEKEKKKKKAKKTAPVERRPFDRDQDLQVNRLDDARRKALLKKSCELGFKFGQGSQQFL</sequence>
<dbReference type="HOGENOM" id="CLU_029231_1_0_1"/>
<feature type="compositionally biased region" description="Basic residues" evidence="1">
    <location>
        <begin position="230"/>
        <end position="274"/>
    </location>
</feature>
<evidence type="ECO:0000313" key="4">
    <source>
        <dbReference type="EnsemblMetazoa" id="CapteP218865"/>
    </source>
</evidence>
<dbReference type="EMBL" id="KB312261">
    <property type="protein sequence ID" value="ELT87546.1"/>
    <property type="molecule type" value="Genomic_DNA"/>
</dbReference>
<feature type="compositionally biased region" description="Basic residues" evidence="1">
    <location>
        <begin position="1"/>
        <end position="12"/>
    </location>
</feature>
<dbReference type="Pfam" id="PF12572">
    <property type="entry name" value="DUF3752"/>
    <property type="match status" value="1"/>
</dbReference>
<feature type="domain" description="DUF3752" evidence="2">
    <location>
        <begin position="152"/>
        <end position="248"/>
    </location>
</feature>
<gene>
    <name evidence="3" type="ORF">CAPTEDRAFT_218865</name>
</gene>
<feature type="compositionally biased region" description="Basic and acidic residues" evidence="1">
    <location>
        <begin position="276"/>
        <end position="291"/>
    </location>
</feature>
<reference evidence="4" key="3">
    <citation type="submission" date="2015-06" db="UniProtKB">
        <authorList>
            <consortium name="EnsemblMetazoa"/>
        </authorList>
    </citation>
    <scope>IDENTIFICATION</scope>
</reference>
<proteinExistence type="predicted"/>
<keyword evidence="5" id="KW-1185">Reference proteome</keyword>
<reference evidence="5" key="1">
    <citation type="submission" date="2012-12" db="EMBL/GenBank/DDBJ databases">
        <authorList>
            <person name="Hellsten U."/>
            <person name="Grimwood J."/>
            <person name="Chapman J.A."/>
            <person name="Shapiro H."/>
            <person name="Aerts A."/>
            <person name="Otillar R.P."/>
            <person name="Terry A.Y."/>
            <person name="Boore J.L."/>
            <person name="Simakov O."/>
            <person name="Marletaz F."/>
            <person name="Cho S.-J."/>
            <person name="Edsinger-Gonzales E."/>
            <person name="Havlak P."/>
            <person name="Kuo D.-H."/>
            <person name="Larsson T."/>
            <person name="Lv J."/>
            <person name="Arendt D."/>
            <person name="Savage R."/>
            <person name="Osoegawa K."/>
            <person name="de Jong P."/>
            <person name="Lindberg D.R."/>
            <person name="Seaver E.C."/>
            <person name="Weisblat D.A."/>
            <person name="Putnam N.H."/>
            <person name="Grigoriev I.V."/>
            <person name="Rokhsar D.S."/>
        </authorList>
    </citation>
    <scope>NUCLEOTIDE SEQUENCE</scope>
    <source>
        <strain evidence="5">I ESC-2004</strain>
    </source>
</reference>
<evidence type="ECO:0000256" key="1">
    <source>
        <dbReference type="SAM" id="MobiDB-lite"/>
    </source>
</evidence>
<dbReference type="AlphaFoldDB" id="R7T461"/>
<dbReference type="OMA" id="WMTSVPK"/>
<name>R7T461_CAPTE</name>
<accession>R7T461</accession>
<dbReference type="EnsemblMetazoa" id="CapteT218865">
    <property type="protein sequence ID" value="CapteP218865"/>
    <property type="gene ID" value="CapteG218865"/>
</dbReference>
<feature type="compositionally biased region" description="Low complexity" evidence="1">
    <location>
        <begin position="13"/>
        <end position="33"/>
    </location>
</feature>
<reference evidence="3 5" key="2">
    <citation type="journal article" date="2013" name="Nature">
        <title>Insights into bilaterian evolution from three spiralian genomes.</title>
        <authorList>
            <person name="Simakov O."/>
            <person name="Marletaz F."/>
            <person name="Cho S.J."/>
            <person name="Edsinger-Gonzales E."/>
            <person name="Havlak P."/>
            <person name="Hellsten U."/>
            <person name="Kuo D.H."/>
            <person name="Larsson T."/>
            <person name="Lv J."/>
            <person name="Arendt D."/>
            <person name="Savage R."/>
            <person name="Osoegawa K."/>
            <person name="de Jong P."/>
            <person name="Grimwood J."/>
            <person name="Chapman J.A."/>
            <person name="Shapiro H."/>
            <person name="Aerts A."/>
            <person name="Otillar R.P."/>
            <person name="Terry A.Y."/>
            <person name="Boore J.L."/>
            <person name="Grigoriev I.V."/>
            <person name="Lindberg D.R."/>
            <person name="Seaver E.C."/>
            <person name="Weisblat D.A."/>
            <person name="Putnam N.H."/>
            <person name="Rokhsar D.S."/>
        </authorList>
    </citation>
    <scope>NUCLEOTIDE SEQUENCE</scope>
    <source>
        <strain evidence="3 5">I ESC-2004</strain>
    </source>
</reference>